<dbReference type="GeneID" id="18917656"/>
<keyword evidence="3" id="KW-1185">Reference proteome</keyword>
<feature type="region of interest" description="Disordered" evidence="1">
    <location>
        <begin position="187"/>
        <end position="223"/>
    </location>
</feature>
<reference evidence="2 3" key="1">
    <citation type="journal article" date="2012" name="BMC Genomics">
        <title>Comparative genomics of the white-rot fungi, Phanerochaete carnosa and P. chrysosporium, to elucidate the genetic basis of the distinct wood types they colonize.</title>
        <authorList>
            <person name="Suzuki H."/>
            <person name="MacDonald J."/>
            <person name="Syed K."/>
            <person name="Salamov A."/>
            <person name="Hori C."/>
            <person name="Aerts A."/>
            <person name="Henrissat B."/>
            <person name="Wiebenga A."/>
            <person name="vanKuyk P.A."/>
            <person name="Barry K."/>
            <person name="Lindquist E."/>
            <person name="LaButti K."/>
            <person name="Lapidus A."/>
            <person name="Lucas S."/>
            <person name="Coutinho P."/>
            <person name="Gong Y."/>
            <person name="Samejima M."/>
            <person name="Mahadevan R."/>
            <person name="Abou-Zaid M."/>
            <person name="de Vries R.P."/>
            <person name="Igarashi K."/>
            <person name="Yadav J.S."/>
            <person name="Grigoriev I.V."/>
            <person name="Master E.R."/>
        </authorList>
    </citation>
    <scope>NUCLEOTIDE SEQUENCE [LARGE SCALE GENOMIC DNA]</scope>
    <source>
        <strain evidence="2 3">HHB-10118-sp</strain>
    </source>
</reference>
<proteinExistence type="predicted"/>
<name>K5UUL5_PHACS</name>
<feature type="compositionally biased region" description="Basic and acidic residues" evidence="1">
    <location>
        <begin position="212"/>
        <end position="223"/>
    </location>
</feature>
<dbReference type="RefSeq" id="XP_007398388.1">
    <property type="nucleotide sequence ID" value="XM_007398326.1"/>
</dbReference>
<sequence>MLKVFTSCCLCLCTAIFALFVAGLIRARAQSRSNPLHQRYGQMSPWAMLREERVQFVVPLWVAQVIDSSTKLAANRISGFTAVGITCYIVIIVSGGRAYQHMVNHSDVCPMTRVPCLITSVVRSSKSRPKGGDLTDGSPVVRLSQERQHSQLFGCPHQHRRTSTSTSKCVTRHDVIELEMLNSLDRLPSAASGDTAKHPVTDESASSAEVRSVLKDADASLSP</sequence>
<protein>
    <submittedName>
        <fullName evidence="2">Uncharacterized protein</fullName>
    </submittedName>
</protein>
<organism evidence="2 3">
    <name type="scientific">Phanerochaete carnosa (strain HHB-10118-sp)</name>
    <name type="common">White-rot fungus</name>
    <name type="synonym">Peniophora carnosa</name>
    <dbReference type="NCBI Taxonomy" id="650164"/>
    <lineage>
        <taxon>Eukaryota</taxon>
        <taxon>Fungi</taxon>
        <taxon>Dikarya</taxon>
        <taxon>Basidiomycota</taxon>
        <taxon>Agaricomycotina</taxon>
        <taxon>Agaricomycetes</taxon>
        <taxon>Polyporales</taxon>
        <taxon>Phanerochaetaceae</taxon>
        <taxon>Phanerochaete</taxon>
    </lineage>
</organism>
<evidence type="ECO:0000313" key="3">
    <source>
        <dbReference type="Proteomes" id="UP000008370"/>
    </source>
</evidence>
<dbReference type="HOGENOM" id="CLU_1240507_0_0_1"/>
<evidence type="ECO:0000313" key="2">
    <source>
        <dbReference type="EMBL" id="EKM53706.1"/>
    </source>
</evidence>
<dbReference type="EMBL" id="JH930474">
    <property type="protein sequence ID" value="EKM53706.1"/>
    <property type="molecule type" value="Genomic_DNA"/>
</dbReference>
<dbReference type="Proteomes" id="UP000008370">
    <property type="component" value="Unassembled WGS sequence"/>
</dbReference>
<dbReference type="InParanoid" id="K5UUL5"/>
<dbReference type="KEGG" id="pco:PHACADRAFT_260193"/>
<accession>K5UUL5</accession>
<gene>
    <name evidence="2" type="ORF">PHACADRAFT_260193</name>
</gene>
<dbReference type="AlphaFoldDB" id="K5UUL5"/>
<dbReference type="OrthoDB" id="2757176at2759"/>
<evidence type="ECO:0000256" key="1">
    <source>
        <dbReference type="SAM" id="MobiDB-lite"/>
    </source>
</evidence>